<name>A0A4Y2QF90_ARAVE</name>
<proteinExistence type="predicted"/>
<organism evidence="1 2">
    <name type="scientific">Araneus ventricosus</name>
    <name type="common">Orbweaver spider</name>
    <name type="synonym">Epeira ventricosa</name>
    <dbReference type="NCBI Taxonomy" id="182803"/>
    <lineage>
        <taxon>Eukaryota</taxon>
        <taxon>Metazoa</taxon>
        <taxon>Ecdysozoa</taxon>
        <taxon>Arthropoda</taxon>
        <taxon>Chelicerata</taxon>
        <taxon>Arachnida</taxon>
        <taxon>Araneae</taxon>
        <taxon>Araneomorphae</taxon>
        <taxon>Entelegynae</taxon>
        <taxon>Araneoidea</taxon>
        <taxon>Araneidae</taxon>
        <taxon>Araneus</taxon>
    </lineage>
</organism>
<evidence type="ECO:0000313" key="1">
    <source>
        <dbReference type="EMBL" id="GBN62329.1"/>
    </source>
</evidence>
<comment type="caution">
    <text evidence="1">The sequence shown here is derived from an EMBL/GenBank/DDBJ whole genome shotgun (WGS) entry which is preliminary data.</text>
</comment>
<keyword evidence="2" id="KW-1185">Reference proteome</keyword>
<sequence>MEINLNDEHKVRSIDANEKNKFKFVWLNKSVKIKLPAKGNNTNVEEIAVNVGDSIKKIDISGTVNCQLCTDTIYYEKRGFSAISSHLQTKKHLSKVQAKRENYTLPANFFGVSKSAAPCPAVPSALVQAVQLQFKCL</sequence>
<dbReference type="OrthoDB" id="10190059at2759"/>
<dbReference type="Proteomes" id="UP000499080">
    <property type="component" value="Unassembled WGS sequence"/>
</dbReference>
<accession>A0A4Y2QF90</accession>
<dbReference type="EMBL" id="BGPR01013803">
    <property type="protein sequence ID" value="GBN62329.1"/>
    <property type="molecule type" value="Genomic_DNA"/>
</dbReference>
<protein>
    <submittedName>
        <fullName evidence="1">Uncharacterized protein</fullName>
    </submittedName>
</protein>
<evidence type="ECO:0000313" key="2">
    <source>
        <dbReference type="Proteomes" id="UP000499080"/>
    </source>
</evidence>
<dbReference type="AlphaFoldDB" id="A0A4Y2QF90"/>
<reference evidence="1 2" key="1">
    <citation type="journal article" date="2019" name="Sci. Rep.">
        <title>Orb-weaving spider Araneus ventricosus genome elucidates the spidroin gene catalogue.</title>
        <authorList>
            <person name="Kono N."/>
            <person name="Nakamura H."/>
            <person name="Ohtoshi R."/>
            <person name="Moran D.A.P."/>
            <person name="Shinohara A."/>
            <person name="Yoshida Y."/>
            <person name="Fujiwara M."/>
            <person name="Mori M."/>
            <person name="Tomita M."/>
            <person name="Arakawa K."/>
        </authorList>
    </citation>
    <scope>NUCLEOTIDE SEQUENCE [LARGE SCALE GENOMIC DNA]</scope>
</reference>
<gene>
    <name evidence="1" type="ORF">AVEN_172281_1</name>
</gene>